<evidence type="ECO:0000256" key="25">
    <source>
        <dbReference type="ARBA" id="ARBA00063624"/>
    </source>
</evidence>
<keyword evidence="14" id="KW-1133">Transmembrane helix</keyword>
<keyword evidence="18" id="KW-1015">Disulfide bond</keyword>
<sequence>MAEQGNFTLELFVKASDDGESIGNCPFCQRLFMILIHKGVPFTLTTVDMKRAPEVLKDLAPGSQPPFLLYNSEVKTDTNKIEEFLEELLQPPNYPRMNPKNKESNTVGNDIFHKFSAYIKNQLPALEENLQRNLLKSLLFLDRYLLAPLPHEVKNNPNQIVSHRKFLDGDNLTLPDCNLLPKLNIINTVCKYYRKFEIPRDLEGVTRYLENASQMKEFKYTCPNTEEILLFYRNVVKPMK</sequence>
<keyword evidence="9" id="KW-0964">Secreted</keyword>
<dbReference type="PRINTS" id="PR01263">
    <property type="entry name" value="INTCLCHANNEL"/>
</dbReference>
<comment type="subunit">
    <text evidence="25">Associated with the C-terminal of MAPK15.</text>
</comment>
<evidence type="ECO:0000256" key="24">
    <source>
        <dbReference type="ARBA" id="ARBA00054384"/>
    </source>
</evidence>
<comment type="subcellular location">
    <subcellularLocation>
        <location evidence="2">Cell membrane</location>
        <topology evidence="2">Single-pass membrane protein</topology>
    </subcellularLocation>
    <subcellularLocation>
        <location evidence="3">Cytoplasm</location>
    </subcellularLocation>
    <subcellularLocation>
        <location evidence="1">Nucleus</location>
    </subcellularLocation>
    <subcellularLocation>
        <location evidence="4">Secreted</location>
        <location evidence="4">Extracellular space</location>
        <location evidence="4">Extracellular matrix</location>
    </subcellularLocation>
</comment>
<dbReference type="GO" id="GO:0016491">
    <property type="term" value="F:oxidoreductase activity"/>
    <property type="evidence" value="ECO:0007669"/>
    <property type="project" value="UniProtKB-KW"/>
</dbReference>
<keyword evidence="6" id="KW-0813">Transport</keyword>
<dbReference type="OrthoDB" id="1935530at2759"/>
<dbReference type="InterPro" id="IPR036249">
    <property type="entry name" value="Thioredoxin-like_sf"/>
</dbReference>
<dbReference type="CDD" id="cd03061">
    <property type="entry name" value="GST_N_CLIC"/>
    <property type="match status" value="1"/>
</dbReference>
<dbReference type="Bgee" id="108699881">
    <property type="expression patterns" value="Expressed in zone of skin and 16 other cell types or tissues"/>
</dbReference>
<evidence type="ECO:0000256" key="5">
    <source>
        <dbReference type="ARBA" id="ARBA00007655"/>
    </source>
</evidence>
<dbReference type="STRING" id="8355.A0A1L8F0V1"/>
<evidence type="ECO:0000256" key="15">
    <source>
        <dbReference type="ARBA" id="ARBA00023002"/>
    </source>
</evidence>
<evidence type="ECO:0000256" key="9">
    <source>
        <dbReference type="ARBA" id="ARBA00022525"/>
    </source>
</evidence>
<evidence type="ECO:0000256" key="19">
    <source>
        <dbReference type="ARBA" id="ARBA00023173"/>
    </source>
</evidence>
<dbReference type="GO" id="GO:0005254">
    <property type="term" value="F:chloride channel activity"/>
    <property type="evidence" value="ECO:0007669"/>
    <property type="project" value="UniProtKB-KW"/>
</dbReference>
<dbReference type="RefSeq" id="XP_018088017.1">
    <property type="nucleotide sequence ID" value="XM_018232528.2"/>
</dbReference>
<keyword evidence="22" id="KW-0407">Ion channel</keyword>
<dbReference type="CTD" id="108699881"/>
<comment type="function">
    <text evidence="24">In the soluble state, catalyzes glutaredoxin-like thiol disulfide exchange reactions with reduced glutathione as electron donor. Reduced in a glutathione-dependent way and secreted into the extracellular matrix where it activates TGM2 and promotes blood vessel growth during tissue remodeling as occurs in tumorigenesis. Can reduce specific cysteines in TGM2 and regulate cofactor binding. Can insert into membranes and form outwardly rectifying chloride ion channels. May participate in cellular growth control.</text>
</comment>
<reference evidence="30" key="1">
    <citation type="submission" date="2025-08" db="UniProtKB">
        <authorList>
            <consortium name="RefSeq"/>
        </authorList>
    </citation>
    <scope>IDENTIFICATION</scope>
    <source>
        <strain evidence="30">J_2021</strain>
        <tissue evidence="30">Erythrocytes</tissue>
    </source>
</reference>
<dbReference type="InterPro" id="IPR040079">
    <property type="entry name" value="Glutathione_S-Trfase"/>
</dbReference>
<dbReference type="PANTHER" id="PTHR45476:SF7">
    <property type="entry name" value="CHLORIDE INTRACELLULAR CHANNEL 3"/>
    <property type="match status" value="1"/>
</dbReference>
<dbReference type="InterPro" id="IPR053823">
    <property type="entry name" value="CLIC_N"/>
</dbReference>
<evidence type="ECO:0000256" key="3">
    <source>
        <dbReference type="ARBA" id="ARBA00004496"/>
    </source>
</evidence>
<evidence type="ECO:0000256" key="1">
    <source>
        <dbReference type="ARBA" id="ARBA00004123"/>
    </source>
</evidence>
<protein>
    <recommendedName>
        <fullName evidence="26">Chloride intracellular channel protein 3</fullName>
    </recommendedName>
    <alternativeName>
        <fullName evidence="27">Glutaredoxin-like oxidoreductase CLIC3</fullName>
    </alternativeName>
</protein>
<dbReference type="GO" id="GO:0005634">
    <property type="term" value="C:nucleus"/>
    <property type="evidence" value="ECO:0007669"/>
    <property type="project" value="UniProtKB-SubCell"/>
</dbReference>
<evidence type="ECO:0000259" key="28">
    <source>
        <dbReference type="Pfam" id="PF22441"/>
    </source>
</evidence>
<evidence type="ECO:0000256" key="14">
    <source>
        <dbReference type="ARBA" id="ARBA00022989"/>
    </source>
</evidence>
<evidence type="ECO:0000256" key="20">
    <source>
        <dbReference type="ARBA" id="ARBA00023214"/>
    </source>
</evidence>
<evidence type="ECO:0000256" key="21">
    <source>
        <dbReference type="ARBA" id="ARBA00023242"/>
    </source>
</evidence>
<keyword evidence="29" id="KW-1185">Reference proteome</keyword>
<comment type="similarity">
    <text evidence="5">Belongs to the chloride channel CLIC family.</text>
</comment>
<evidence type="ECO:0000256" key="26">
    <source>
        <dbReference type="ARBA" id="ARBA00071967"/>
    </source>
</evidence>
<evidence type="ECO:0000256" key="8">
    <source>
        <dbReference type="ARBA" id="ARBA00022490"/>
    </source>
</evidence>
<evidence type="ECO:0000256" key="27">
    <source>
        <dbReference type="ARBA" id="ARBA00075842"/>
    </source>
</evidence>
<keyword evidence="12" id="KW-0812">Transmembrane</keyword>
<evidence type="ECO:0000256" key="6">
    <source>
        <dbReference type="ARBA" id="ARBA00022448"/>
    </source>
</evidence>
<proteinExistence type="inferred from homology"/>
<keyword evidence="10" id="KW-0272">Extracellular matrix</keyword>
<keyword evidence="21" id="KW-0539">Nucleus</keyword>
<keyword evidence="16" id="KW-0406">Ion transport</keyword>
<keyword evidence="15" id="KW-0560">Oxidoreductase</keyword>
<evidence type="ECO:0000256" key="18">
    <source>
        <dbReference type="ARBA" id="ARBA00023157"/>
    </source>
</evidence>
<dbReference type="GO" id="GO:0005737">
    <property type="term" value="C:cytoplasm"/>
    <property type="evidence" value="ECO:0007669"/>
    <property type="project" value="UniProtKB-SubCell"/>
</dbReference>
<evidence type="ECO:0000256" key="12">
    <source>
        <dbReference type="ARBA" id="ARBA00022692"/>
    </source>
</evidence>
<evidence type="ECO:0000256" key="11">
    <source>
        <dbReference type="ARBA" id="ARBA00022553"/>
    </source>
</evidence>
<evidence type="ECO:0000256" key="23">
    <source>
        <dbReference type="ARBA" id="ARBA00024167"/>
    </source>
</evidence>
<keyword evidence="11" id="KW-0597">Phosphoprotein</keyword>
<evidence type="ECO:0000256" key="17">
    <source>
        <dbReference type="ARBA" id="ARBA00023136"/>
    </source>
</evidence>
<evidence type="ECO:0000313" key="29">
    <source>
        <dbReference type="Proteomes" id="UP000186698"/>
    </source>
</evidence>
<evidence type="ECO:0000256" key="13">
    <source>
        <dbReference type="ARBA" id="ARBA00022882"/>
    </source>
</evidence>
<dbReference type="Pfam" id="PF22441">
    <property type="entry name" value="CLIC-like_N"/>
    <property type="match status" value="1"/>
</dbReference>
<name>A0A1L8F0V1_XENLA</name>
<evidence type="ECO:0000256" key="2">
    <source>
        <dbReference type="ARBA" id="ARBA00004162"/>
    </source>
</evidence>
<dbReference type="GO" id="GO:0005886">
    <property type="term" value="C:plasma membrane"/>
    <property type="evidence" value="ECO:0007669"/>
    <property type="project" value="UniProtKB-SubCell"/>
</dbReference>
<organism evidence="29 30">
    <name type="scientific">Xenopus laevis</name>
    <name type="common">African clawed frog</name>
    <dbReference type="NCBI Taxonomy" id="8355"/>
    <lineage>
        <taxon>Eukaryota</taxon>
        <taxon>Metazoa</taxon>
        <taxon>Chordata</taxon>
        <taxon>Craniata</taxon>
        <taxon>Vertebrata</taxon>
        <taxon>Euteleostomi</taxon>
        <taxon>Amphibia</taxon>
        <taxon>Batrachia</taxon>
        <taxon>Anura</taxon>
        <taxon>Pipoidea</taxon>
        <taxon>Pipidae</taxon>
        <taxon>Xenopodinae</taxon>
        <taxon>Xenopus</taxon>
        <taxon>Xenopus</taxon>
    </lineage>
</organism>
<dbReference type="Proteomes" id="UP000186698">
    <property type="component" value="Chromosome 8S"/>
</dbReference>
<evidence type="ECO:0000256" key="4">
    <source>
        <dbReference type="ARBA" id="ARBA00004498"/>
    </source>
</evidence>
<dbReference type="GO" id="GO:0034707">
    <property type="term" value="C:chloride channel complex"/>
    <property type="evidence" value="ECO:0007669"/>
    <property type="project" value="UniProtKB-KW"/>
</dbReference>
<dbReference type="InterPro" id="IPR002946">
    <property type="entry name" value="CLIC"/>
</dbReference>
<dbReference type="GeneID" id="108699881"/>
<dbReference type="SFLD" id="SFLDS00019">
    <property type="entry name" value="Glutathione_Transferase_(cytos"/>
    <property type="match status" value="1"/>
</dbReference>
<dbReference type="InterPro" id="IPR036282">
    <property type="entry name" value="Glutathione-S-Trfase_C_sf"/>
</dbReference>
<evidence type="ECO:0000313" key="30">
    <source>
        <dbReference type="RefSeq" id="XP_018088017.1"/>
    </source>
</evidence>
<dbReference type="FunFam" id="1.20.1050.10:FF:000001">
    <property type="entry name" value="Chloride intracellular channel 2"/>
    <property type="match status" value="1"/>
</dbReference>
<dbReference type="Gene3D" id="1.20.1050.10">
    <property type="match status" value="1"/>
</dbReference>
<dbReference type="AlphaFoldDB" id="A0A1L8F0V1"/>
<accession>A0A1L8F0V1</accession>
<evidence type="ECO:0000256" key="10">
    <source>
        <dbReference type="ARBA" id="ARBA00022530"/>
    </source>
</evidence>
<dbReference type="Gene3D" id="3.40.30.10">
    <property type="entry name" value="Glutaredoxin"/>
    <property type="match status" value="1"/>
</dbReference>
<evidence type="ECO:0000256" key="22">
    <source>
        <dbReference type="ARBA" id="ARBA00023303"/>
    </source>
</evidence>
<keyword evidence="7" id="KW-1003">Cell membrane</keyword>
<comment type="catalytic activity">
    <reaction evidence="23">
        <text>chloride(in) = chloride(out)</text>
        <dbReference type="Rhea" id="RHEA:29823"/>
        <dbReference type="ChEBI" id="CHEBI:17996"/>
    </reaction>
</comment>
<keyword evidence="8" id="KW-0963">Cytoplasm</keyword>
<keyword evidence="19" id="KW-0869">Chloride channel</keyword>
<keyword evidence="20" id="KW-0868">Chloride</keyword>
<dbReference type="SUPFAM" id="SSF47616">
    <property type="entry name" value="GST C-terminal domain-like"/>
    <property type="match status" value="1"/>
</dbReference>
<dbReference type="PANTHER" id="PTHR45476">
    <property type="entry name" value="CHLORIDE INTRACELLULAR CHANNEL PROTEIN 6-RELATED"/>
    <property type="match status" value="1"/>
</dbReference>
<evidence type="ECO:0000256" key="16">
    <source>
        <dbReference type="ARBA" id="ARBA00023065"/>
    </source>
</evidence>
<gene>
    <name evidence="30" type="primary">clic3.S</name>
</gene>
<evidence type="ECO:0000256" key="7">
    <source>
        <dbReference type="ARBA" id="ARBA00022475"/>
    </source>
</evidence>
<feature type="domain" description="CLIC N-terminal" evidence="28">
    <location>
        <begin position="9"/>
        <end position="92"/>
    </location>
</feature>
<dbReference type="OMA" id="MIIEGWQ"/>
<keyword evidence="13" id="KW-0851">Voltage-gated channel</keyword>
<dbReference type="FunFam" id="3.40.30.10:FF:000170">
    <property type="entry name" value="Chloride intracellular channel 3"/>
    <property type="match status" value="1"/>
</dbReference>
<dbReference type="PaxDb" id="8355-A0A1L8F0V1"/>
<dbReference type="SUPFAM" id="SSF52833">
    <property type="entry name" value="Thioredoxin-like"/>
    <property type="match status" value="1"/>
</dbReference>
<keyword evidence="17" id="KW-0472">Membrane</keyword>